<sequence length="92" mass="10741">MTKNGYFKLKINLKPGNYIIKTKYKGNIVYNKIIVKNIIYAKNLSKKKQKSIKKKIIFKIKGKQYKTITNSKGIASISIKKFKCEKYTIYAI</sequence>
<dbReference type="EMBL" id="LWMU01000053">
    <property type="protein sequence ID" value="KZX13309.1"/>
    <property type="molecule type" value="Genomic_DNA"/>
</dbReference>
<organism evidence="1 2">
    <name type="scientific">Methanobrevibacter oralis</name>
    <dbReference type="NCBI Taxonomy" id="66851"/>
    <lineage>
        <taxon>Archaea</taxon>
        <taxon>Methanobacteriati</taxon>
        <taxon>Methanobacteriota</taxon>
        <taxon>Methanomada group</taxon>
        <taxon>Methanobacteria</taxon>
        <taxon>Methanobacteriales</taxon>
        <taxon>Methanobacteriaceae</taxon>
        <taxon>Methanobrevibacter</taxon>
    </lineage>
</organism>
<dbReference type="AlphaFoldDB" id="A0A166BGA8"/>
<dbReference type="STRING" id="66851.MBORA_07400"/>
<proteinExistence type="predicted"/>
<comment type="caution">
    <text evidence="1">The sequence shown here is derived from an EMBL/GenBank/DDBJ whole genome shotgun (WGS) entry which is preliminary data.</text>
</comment>
<evidence type="ECO:0000313" key="1">
    <source>
        <dbReference type="EMBL" id="KZX13309.1"/>
    </source>
</evidence>
<dbReference type="Proteomes" id="UP000077428">
    <property type="component" value="Unassembled WGS sequence"/>
</dbReference>
<dbReference type="PATRIC" id="fig|66851.6.peg.813"/>
<gene>
    <name evidence="1" type="ORF">MBORA_07400</name>
</gene>
<protein>
    <submittedName>
        <fullName evidence="1">Uncharacterized protein</fullName>
    </submittedName>
</protein>
<reference evidence="2" key="1">
    <citation type="journal article" date="2016" name="Genome Announc.">
        <title>Draft Genome Sequences of Methanobrevibacter curvatus DSM11111, Methanobrevibacter cuticularis DSM11139, Methanobrevibacter filiformis DSM11501, and Methanobrevibacter oralis DSM7256.</title>
        <authorList>
            <person name="Poehlein A."/>
            <person name="Seedorf H."/>
        </authorList>
    </citation>
    <scope>NUCLEOTIDE SEQUENCE [LARGE SCALE GENOMIC DNA]</scope>
    <source>
        <strain evidence="2">DSM 7256 / JCM 30027 / ZR</strain>
    </source>
</reference>
<accession>A0A166BGA8</accession>
<evidence type="ECO:0000313" key="2">
    <source>
        <dbReference type="Proteomes" id="UP000077428"/>
    </source>
</evidence>
<name>A0A166BGA8_METOA</name>
<keyword evidence="2" id="KW-1185">Reference proteome</keyword>